<reference evidence="2" key="1">
    <citation type="submission" date="2015-12" db="EMBL/GenBank/DDBJ databases">
        <title>Gene expression during late stages of embryo sac development: a critical building block for successful pollen-pistil interactions.</title>
        <authorList>
            <person name="Liu Y."/>
            <person name="Joly V."/>
            <person name="Sabar M."/>
            <person name="Matton D.P."/>
        </authorList>
    </citation>
    <scope>NUCLEOTIDE SEQUENCE</scope>
</reference>
<dbReference type="AlphaFoldDB" id="A0A0V0H014"/>
<sequence length="61" mass="6968">MHLGDSWTFLILLVMGSEDVKVVIYILLSYLCFLDSASIRLAWNSKVFALKVMVNLYSRAL</sequence>
<name>A0A0V0H014_SOLCH</name>
<proteinExistence type="predicted"/>
<evidence type="ECO:0000313" key="2">
    <source>
        <dbReference type="EMBL" id="JAP13717.1"/>
    </source>
</evidence>
<evidence type="ECO:0000256" key="1">
    <source>
        <dbReference type="SAM" id="Phobius"/>
    </source>
</evidence>
<protein>
    <submittedName>
        <fullName evidence="2">Putative ovule protein</fullName>
    </submittedName>
</protein>
<feature type="transmembrane region" description="Helical" evidence="1">
    <location>
        <begin position="22"/>
        <end position="43"/>
    </location>
</feature>
<keyword evidence="1" id="KW-0812">Transmembrane</keyword>
<organism evidence="2">
    <name type="scientific">Solanum chacoense</name>
    <name type="common">Chaco potato</name>
    <dbReference type="NCBI Taxonomy" id="4108"/>
    <lineage>
        <taxon>Eukaryota</taxon>
        <taxon>Viridiplantae</taxon>
        <taxon>Streptophyta</taxon>
        <taxon>Embryophyta</taxon>
        <taxon>Tracheophyta</taxon>
        <taxon>Spermatophyta</taxon>
        <taxon>Magnoliopsida</taxon>
        <taxon>eudicotyledons</taxon>
        <taxon>Gunneridae</taxon>
        <taxon>Pentapetalae</taxon>
        <taxon>asterids</taxon>
        <taxon>lamiids</taxon>
        <taxon>Solanales</taxon>
        <taxon>Solanaceae</taxon>
        <taxon>Solanoideae</taxon>
        <taxon>Solaneae</taxon>
        <taxon>Solanum</taxon>
    </lineage>
</organism>
<keyword evidence="1" id="KW-1133">Transmembrane helix</keyword>
<accession>A0A0V0H014</accession>
<dbReference type="EMBL" id="GEDG01027625">
    <property type="protein sequence ID" value="JAP13717.1"/>
    <property type="molecule type" value="Transcribed_RNA"/>
</dbReference>
<keyword evidence="1" id="KW-0472">Membrane</keyword>